<protein>
    <submittedName>
        <fullName evidence="1">Uncharacterized protein</fullName>
    </submittedName>
</protein>
<dbReference type="Proteomes" id="UP000218334">
    <property type="component" value="Unassembled WGS sequence"/>
</dbReference>
<evidence type="ECO:0000313" key="1">
    <source>
        <dbReference type="EMBL" id="PBK59867.1"/>
    </source>
</evidence>
<proteinExistence type="predicted"/>
<feature type="non-terminal residue" evidence="1">
    <location>
        <position position="74"/>
    </location>
</feature>
<dbReference type="STRING" id="1076256.A0A2H3B5I6"/>
<name>A0A2H3B5I6_9AGAR</name>
<dbReference type="AlphaFoldDB" id="A0A2H3B5I6"/>
<sequence length="74" mass="8361">GRFATANRISPSLKPTCHLRDLAGKREIFGRVFQCHTGHGYIGEYYSQFVPSENVNCPCGEAYQTREHIICKCP</sequence>
<keyword evidence="2" id="KW-1185">Reference proteome</keyword>
<feature type="non-terminal residue" evidence="1">
    <location>
        <position position="1"/>
    </location>
</feature>
<gene>
    <name evidence="1" type="ORF">ARMSODRAFT_847147</name>
</gene>
<dbReference type="EMBL" id="KZ293496">
    <property type="protein sequence ID" value="PBK59867.1"/>
    <property type="molecule type" value="Genomic_DNA"/>
</dbReference>
<evidence type="ECO:0000313" key="2">
    <source>
        <dbReference type="Proteomes" id="UP000218334"/>
    </source>
</evidence>
<accession>A0A2H3B5I6</accession>
<reference evidence="2" key="1">
    <citation type="journal article" date="2017" name="Nat. Ecol. Evol.">
        <title>Genome expansion and lineage-specific genetic innovations in the forest pathogenic fungi Armillaria.</title>
        <authorList>
            <person name="Sipos G."/>
            <person name="Prasanna A.N."/>
            <person name="Walter M.C."/>
            <person name="O'Connor E."/>
            <person name="Balint B."/>
            <person name="Krizsan K."/>
            <person name="Kiss B."/>
            <person name="Hess J."/>
            <person name="Varga T."/>
            <person name="Slot J."/>
            <person name="Riley R."/>
            <person name="Boka B."/>
            <person name="Rigling D."/>
            <person name="Barry K."/>
            <person name="Lee J."/>
            <person name="Mihaltcheva S."/>
            <person name="LaButti K."/>
            <person name="Lipzen A."/>
            <person name="Waldron R."/>
            <person name="Moloney N.M."/>
            <person name="Sperisen C."/>
            <person name="Kredics L."/>
            <person name="Vagvoelgyi C."/>
            <person name="Patrignani A."/>
            <person name="Fitzpatrick D."/>
            <person name="Nagy I."/>
            <person name="Doyle S."/>
            <person name="Anderson J.B."/>
            <person name="Grigoriev I.V."/>
            <person name="Gueldener U."/>
            <person name="Muensterkoetter M."/>
            <person name="Nagy L.G."/>
        </authorList>
    </citation>
    <scope>NUCLEOTIDE SEQUENCE [LARGE SCALE GENOMIC DNA]</scope>
    <source>
        <strain evidence="2">28-4</strain>
    </source>
</reference>
<organism evidence="1 2">
    <name type="scientific">Armillaria solidipes</name>
    <dbReference type="NCBI Taxonomy" id="1076256"/>
    <lineage>
        <taxon>Eukaryota</taxon>
        <taxon>Fungi</taxon>
        <taxon>Dikarya</taxon>
        <taxon>Basidiomycota</taxon>
        <taxon>Agaricomycotina</taxon>
        <taxon>Agaricomycetes</taxon>
        <taxon>Agaricomycetidae</taxon>
        <taxon>Agaricales</taxon>
        <taxon>Marasmiineae</taxon>
        <taxon>Physalacriaceae</taxon>
        <taxon>Armillaria</taxon>
    </lineage>
</organism>